<dbReference type="InterPro" id="IPR020557">
    <property type="entry name" value="Fumarate_lyase_CS"/>
</dbReference>
<dbReference type="CDD" id="cd01359">
    <property type="entry name" value="Argininosuccinate_lyase"/>
    <property type="match status" value="1"/>
</dbReference>
<dbReference type="SUPFAM" id="SSF48557">
    <property type="entry name" value="L-aspartase-like"/>
    <property type="match status" value="1"/>
</dbReference>
<feature type="domain" description="Argininosuccinate lyase C-terminal" evidence="8">
    <location>
        <begin position="363"/>
        <end position="398"/>
    </location>
</feature>
<evidence type="ECO:0000313" key="10">
    <source>
        <dbReference type="Proteomes" id="UP000295444"/>
    </source>
</evidence>
<sequence>MTSTGRLTGTIGPRTRRVVYGEVSLDELPLHVRVDRAHIAMLTARGLISPHAAAELLRCMDELTAEGFTQLRDRPAPRGLYLMYEGYLIERLGPDIGGVLHSGRSRNDLKATITALRLRDWVLEFGEQAVRLLGVLLSRARAHRDVLMPVHTHFQAAMPITYGHYLLGVATAVARDLDALRAAADGLRVCPLGASAVAGTDLPIDPAHTARLLGFDAPARHALDAVASRDVALRILGAAAGLAVTLSRLGADLQLWSSAEFGFVTFPDRLVGGSSAMPQKRNAFLLEHVKAKPAQALGAWAAAASAMSAIPFTNSIEVGTEAVASVWHGLAACVDSVLLSQVVVSGARPVPERMRARAEAGLTAATSIANRLVRHGVPFRSAHQQVGAAVRAAIEAGSTDLAAFGPPGWLDGVGLEDLDLAALVRAHAYGGGPGDFDEPHADAVGAWAGRRQWLADWRAAGRAADEQLAEEVAKLLVPA</sequence>
<dbReference type="GO" id="GO:0005829">
    <property type="term" value="C:cytosol"/>
    <property type="evidence" value="ECO:0007669"/>
    <property type="project" value="TreeGrafter"/>
</dbReference>
<dbReference type="RefSeq" id="WP_133853030.1">
    <property type="nucleotide sequence ID" value="NZ_SNXZ01000006.1"/>
</dbReference>
<evidence type="ECO:0000256" key="6">
    <source>
        <dbReference type="NCBIfam" id="TIGR00838"/>
    </source>
</evidence>
<organism evidence="9 10">
    <name type="scientific">Labedaea rhizosphaerae</name>
    <dbReference type="NCBI Taxonomy" id="598644"/>
    <lineage>
        <taxon>Bacteria</taxon>
        <taxon>Bacillati</taxon>
        <taxon>Actinomycetota</taxon>
        <taxon>Actinomycetes</taxon>
        <taxon>Pseudonocardiales</taxon>
        <taxon>Pseudonocardiaceae</taxon>
        <taxon>Labedaea</taxon>
    </lineage>
</organism>
<dbReference type="EC" id="4.3.2.1" evidence="2 6"/>
<evidence type="ECO:0000256" key="3">
    <source>
        <dbReference type="ARBA" id="ARBA00022571"/>
    </source>
</evidence>
<feature type="domain" description="Fumarate lyase N-terminal" evidence="7">
    <location>
        <begin position="89"/>
        <end position="298"/>
    </location>
</feature>
<accession>A0A4R6S5Q1</accession>
<proteinExistence type="predicted"/>
<dbReference type="Gene3D" id="1.10.40.30">
    <property type="entry name" value="Fumarase/aspartase (C-terminal domain)"/>
    <property type="match status" value="1"/>
</dbReference>
<dbReference type="NCBIfam" id="TIGR00838">
    <property type="entry name" value="argH"/>
    <property type="match status" value="1"/>
</dbReference>
<dbReference type="InterPro" id="IPR029419">
    <property type="entry name" value="Arg_succ_lyase_C"/>
</dbReference>
<dbReference type="EMBL" id="SNXZ01000006">
    <property type="protein sequence ID" value="TDP94065.1"/>
    <property type="molecule type" value="Genomic_DNA"/>
</dbReference>
<dbReference type="PANTHER" id="PTHR43814">
    <property type="entry name" value="ARGININOSUCCINATE LYASE"/>
    <property type="match status" value="1"/>
</dbReference>
<dbReference type="PANTHER" id="PTHR43814:SF1">
    <property type="entry name" value="ARGININOSUCCINATE LYASE"/>
    <property type="match status" value="1"/>
</dbReference>
<dbReference type="OrthoDB" id="4899737at2"/>
<evidence type="ECO:0000256" key="2">
    <source>
        <dbReference type="ARBA" id="ARBA00012338"/>
    </source>
</evidence>
<dbReference type="Pfam" id="PF14698">
    <property type="entry name" value="ASL_C2"/>
    <property type="match status" value="1"/>
</dbReference>
<protein>
    <recommendedName>
        <fullName evidence="2 6">Argininosuccinate lyase</fullName>
        <ecNumber evidence="2 6">4.3.2.1</ecNumber>
    </recommendedName>
</protein>
<dbReference type="InterPro" id="IPR000362">
    <property type="entry name" value="Fumarate_lyase_fam"/>
</dbReference>
<dbReference type="PRINTS" id="PR00145">
    <property type="entry name" value="ARGSUCLYASE"/>
</dbReference>
<dbReference type="Gene3D" id="1.20.200.10">
    <property type="entry name" value="Fumarase/aspartase (Central domain)"/>
    <property type="match status" value="1"/>
</dbReference>
<comment type="caution">
    <text evidence="9">The sequence shown here is derived from an EMBL/GenBank/DDBJ whole genome shotgun (WGS) entry which is preliminary data.</text>
</comment>
<evidence type="ECO:0000259" key="8">
    <source>
        <dbReference type="Pfam" id="PF14698"/>
    </source>
</evidence>
<evidence type="ECO:0000256" key="1">
    <source>
        <dbReference type="ARBA" id="ARBA00004941"/>
    </source>
</evidence>
<dbReference type="PROSITE" id="PS00163">
    <property type="entry name" value="FUMARATE_LYASES"/>
    <property type="match status" value="1"/>
</dbReference>
<gene>
    <name evidence="9" type="ORF">EV186_106459</name>
</gene>
<dbReference type="GO" id="GO:0004056">
    <property type="term" value="F:argininosuccinate lyase activity"/>
    <property type="evidence" value="ECO:0007669"/>
    <property type="project" value="UniProtKB-UniRule"/>
</dbReference>
<dbReference type="InterPro" id="IPR024083">
    <property type="entry name" value="Fumarase/histidase_N"/>
</dbReference>
<dbReference type="GO" id="GO:0042450">
    <property type="term" value="P:L-arginine biosynthetic process via ornithine"/>
    <property type="evidence" value="ECO:0007669"/>
    <property type="project" value="UniProtKB-UniRule"/>
</dbReference>
<dbReference type="InterPro" id="IPR009049">
    <property type="entry name" value="Argininosuccinate_lyase"/>
</dbReference>
<dbReference type="InterPro" id="IPR022761">
    <property type="entry name" value="Fumarate_lyase_N"/>
</dbReference>
<comment type="pathway">
    <text evidence="1">Amino-acid biosynthesis; L-arginine biosynthesis; L-arginine from L-ornithine and carbamoyl phosphate: step 3/3.</text>
</comment>
<evidence type="ECO:0000313" key="9">
    <source>
        <dbReference type="EMBL" id="TDP94065.1"/>
    </source>
</evidence>
<evidence type="ECO:0000256" key="4">
    <source>
        <dbReference type="ARBA" id="ARBA00022605"/>
    </source>
</evidence>
<dbReference type="InterPro" id="IPR008948">
    <property type="entry name" value="L-Aspartase-like"/>
</dbReference>
<dbReference type="UniPathway" id="UPA00068">
    <property type="reaction ID" value="UER00114"/>
</dbReference>
<dbReference type="Proteomes" id="UP000295444">
    <property type="component" value="Unassembled WGS sequence"/>
</dbReference>
<keyword evidence="5 9" id="KW-0456">Lyase</keyword>
<keyword evidence="3" id="KW-0055">Arginine biosynthesis</keyword>
<reference evidence="9 10" key="1">
    <citation type="submission" date="2019-03" db="EMBL/GenBank/DDBJ databases">
        <title>Genomic Encyclopedia of Type Strains, Phase IV (KMG-IV): sequencing the most valuable type-strain genomes for metagenomic binning, comparative biology and taxonomic classification.</title>
        <authorList>
            <person name="Goeker M."/>
        </authorList>
    </citation>
    <scope>NUCLEOTIDE SEQUENCE [LARGE SCALE GENOMIC DNA]</scope>
    <source>
        <strain evidence="9 10">DSM 45361</strain>
    </source>
</reference>
<name>A0A4R6S5Q1_LABRH</name>
<keyword evidence="4" id="KW-0028">Amino-acid biosynthesis</keyword>
<evidence type="ECO:0000256" key="5">
    <source>
        <dbReference type="ARBA" id="ARBA00023239"/>
    </source>
</evidence>
<dbReference type="PRINTS" id="PR00149">
    <property type="entry name" value="FUMRATELYASE"/>
</dbReference>
<evidence type="ECO:0000259" key="7">
    <source>
        <dbReference type="Pfam" id="PF00206"/>
    </source>
</evidence>
<dbReference type="AlphaFoldDB" id="A0A4R6S5Q1"/>
<dbReference type="Pfam" id="PF00206">
    <property type="entry name" value="Lyase_1"/>
    <property type="match status" value="1"/>
</dbReference>
<keyword evidence="10" id="KW-1185">Reference proteome</keyword>
<dbReference type="Gene3D" id="1.10.275.10">
    <property type="entry name" value="Fumarase/aspartase (N-terminal domain)"/>
    <property type="match status" value="1"/>
</dbReference>